<dbReference type="EMBL" id="BJLP01000036">
    <property type="protein sequence ID" value="GEA81731.1"/>
    <property type="molecule type" value="Genomic_DNA"/>
</dbReference>
<gene>
    <name evidence="1" type="primary">cse4</name>
    <name evidence="1" type="ORF">CUD01_21750</name>
</gene>
<dbReference type="Pfam" id="PF09344">
    <property type="entry name" value="Cas_CT1975"/>
    <property type="match status" value="1"/>
</dbReference>
<keyword evidence="2" id="KW-1185">Reference proteome</keyword>
<organism evidence="1 2">
    <name type="scientific">Cellulomonas uda</name>
    <dbReference type="NCBI Taxonomy" id="1714"/>
    <lineage>
        <taxon>Bacteria</taxon>
        <taxon>Bacillati</taxon>
        <taxon>Actinomycetota</taxon>
        <taxon>Actinomycetes</taxon>
        <taxon>Micrococcales</taxon>
        <taxon>Cellulomonadaceae</taxon>
        <taxon>Cellulomonas</taxon>
    </lineage>
</organism>
<accession>A0A4Y3KB92</accession>
<protein>
    <submittedName>
        <fullName evidence="1">Type I-E CRISPR-associated protein Cas7/Cse4/CasC</fullName>
    </submittedName>
</protein>
<comment type="caution">
    <text evidence="1">The sequence shown here is derived from an EMBL/GenBank/DDBJ whole genome shotgun (WGS) entry which is preliminary data.</text>
</comment>
<evidence type="ECO:0000313" key="2">
    <source>
        <dbReference type="Proteomes" id="UP000315842"/>
    </source>
</evidence>
<reference evidence="1 2" key="1">
    <citation type="submission" date="2019-06" db="EMBL/GenBank/DDBJ databases">
        <title>Whole genome shotgun sequence of Cellulomonas uda NBRC 3747.</title>
        <authorList>
            <person name="Hosoyama A."/>
            <person name="Uohara A."/>
            <person name="Ohji S."/>
            <person name="Ichikawa N."/>
        </authorList>
    </citation>
    <scope>NUCLEOTIDE SEQUENCE [LARGE SCALE GENOMIC DNA]</scope>
    <source>
        <strain evidence="1 2">NBRC 3747</strain>
    </source>
</reference>
<dbReference type="InterPro" id="IPR010148">
    <property type="entry name" value="CRISPR-assoc_prot_CT1975"/>
</dbReference>
<dbReference type="AlphaFoldDB" id="A0A4Y3KB92"/>
<name>A0A4Y3KB92_CELUD</name>
<dbReference type="NCBIfam" id="TIGR01869">
    <property type="entry name" value="casC_Cse4"/>
    <property type="match status" value="1"/>
</dbReference>
<evidence type="ECO:0000313" key="1">
    <source>
        <dbReference type="EMBL" id="GEA81731.1"/>
    </source>
</evidence>
<dbReference type="RefSeq" id="WP_141321083.1">
    <property type="nucleotide sequence ID" value="NZ_BJLP01000036.1"/>
</dbReference>
<proteinExistence type="predicted"/>
<dbReference type="Proteomes" id="UP000315842">
    <property type="component" value="Unassembled WGS sequence"/>
</dbReference>
<sequence length="390" mass="41946">MSRTIVEVHALQTVPPSNVNRDDTGSPKTAVFGGKRRARVSSQAWKRATRLAFDDLLDRSELGVRTKRVVELVAERITETAPDLAPQATDLAERVVKAAGLVLKAANKPKPGEEAPRQETTYLVFLSRHQIDRLAERAVDAGRSDDVDQAFKQIKGRGLLDVDHSVDIALFGRMVADVTDFNVDAAAQVAHAISVHAVDNEFDYFTAVDDVKSLAADEDAGAGMIGTVEFNSSTLYRYATVDVDLLRTNLGDDEATKRAVQAFVRAFVESMPTGKQNTFANRTLPDAVVVTIRDTQPVNLVGAFEDAVTPEPDAPRLTVAARALGERATEVADHLGHRPVRAWLTAVGAARSGLDASWATGGGTGAAWTNLPDLYDEVATVVAERVGAHS</sequence>